<sequence>MARIAVIGCILEDPRECQSEFNDVVASFRGSMKGRMGIPFEGEISVISLTVVGEVDDINTLTGKLGNISGVTVKTAIAKKEI</sequence>
<evidence type="ECO:0000313" key="2">
    <source>
        <dbReference type="Proteomes" id="UP000092714"/>
    </source>
</evidence>
<dbReference type="InterPro" id="IPR027271">
    <property type="entry name" value="Acetolactate_synth/TF_NikR_C"/>
</dbReference>
<dbReference type="InterPro" id="IPR023860">
    <property type="entry name" value="FeFe-hyd_TM1266"/>
</dbReference>
<dbReference type="Gene3D" id="3.30.70.1150">
    <property type="entry name" value="ACT-like. Chain A, domain 2"/>
    <property type="match status" value="1"/>
</dbReference>
<name>A0A174VFU9_9CLOT</name>
<comment type="caution">
    <text evidence="1">The sequence shown here is derived from an EMBL/GenBank/DDBJ whole genome shotgun (WGS) entry which is preliminary data.</text>
</comment>
<keyword evidence="2" id="KW-1185">Reference proteome</keyword>
<dbReference type="OrthoDB" id="9796135at2"/>
<dbReference type="RefSeq" id="WP_027098321.1">
    <property type="nucleotide sequence ID" value="NZ_CABHIH010000001.1"/>
</dbReference>
<dbReference type="Proteomes" id="UP000092714">
    <property type="component" value="Unassembled WGS sequence"/>
</dbReference>
<accession>A0A174VFU9</accession>
<dbReference type="eggNOG" id="COG0864">
    <property type="taxonomic scope" value="Bacteria"/>
</dbReference>
<dbReference type="AlphaFoldDB" id="A0A174VFU9"/>
<dbReference type="NCBIfam" id="TIGR03959">
    <property type="entry name" value="hyd_TM1266"/>
    <property type="match status" value="1"/>
</dbReference>
<dbReference type="GeneID" id="42776147"/>
<evidence type="ECO:0000313" key="1">
    <source>
        <dbReference type="EMBL" id="OBY09412.1"/>
    </source>
</evidence>
<organism evidence="1 2">
    <name type="scientific">Clostridium paraputrificum</name>
    <dbReference type="NCBI Taxonomy" id="29363"/>
    <lineage>
        <taxon>Bacteria</taxon>
        <taxon>Bacillati</taxon>
        <taxon>Bacillota</taxon>
        <taxon>Clostridia</taxon>
        <taxon>Eubacteriales</taxon>
        <taxon>Clostridiaceae</taxon>
        <taxon>Clostridium</taxon>
    </lineage>
</organism>
<gene>
    <name evidence="1" type="ORF">CP373A1_15920</name>
</gene>
<dbReference type="InterPro" id="IPR045865">
    <property type="entry name" value="ACT-like_dom_sf"/>
</dbReference>
<proteinExistence type="predicted"/>
<dbReference type="SUPFAM" id="SSF55021">
    <property type="entry name" value="ACT-like"/>
    <property type="match status" value="1"/>
</dbReference>
<reference evidence="1 2" key="1">
    <citation type="submission" date="2016-06" db="EMBL/GenBank/DDBJ databases">
        <authorList>
            <person name="Kjaerup R.B."/>
            <person name="Dalgaard T.S."/>
            <person name="Juul-Madsen H.R."/>
        </authorList>
    </citation>
    <scope>NUCLEOTIDE SEQUENCE [LARGE SCALE GENOMIC DNA]</scope>
    <source>
        <strain evidence="1 2">373-A1</strain>
    </source>
</reference>
<dbReference type="EMBL" id="MAPZ01000033">
    <property type="protein sequence ID" value="OBY09412.1"/>
    <property type="molecule type" value="Genomic_DNA"/>
</dbReference>
<protein>
    <submittedName>
        <fullName evidence="1">Iron-only hydrogenase system regulator</fullName>
    </submittedName>
</protein>
<dbReference type="Pfam" id="PF21699">
    <property type="entry name" value="TM1266-like"/>
    <property type="match status" value="1"/>
</dbReference>